<name>A0A238HHH5_9NEIS</name>
<evidence type="ECO:0000256" key="6">
    <source>
        <dbReference type="SAM" id="Phobius"/>
    </source>
</evidence>
<feature type="domain" description="Outer membrane protein assembly factor BamE" evidence="7">
    <location>
        <begin position="54"/>
        <end position="118"/>
    </location>
</feature>
<feature type="transmembrane region" description="Helical" evidence="6">
    <location>
        <begin position="20"/>
        <end position="37"/>
    </location>
</feature>
<dbReference type="PANTHER" id="PTHR37482:SF1">
    <property type="entry name" value="OUTER MEMBRANE PROTEIN ASSEMBLY FACTOR BAME"/>
    <property type="match status" value="1"/>
</dbReference>
<sequence>MVSLFLSDIYAKGSILKPLLLAASILVGLNACTPVLVDKLPYYKLDVVQGVPFDPQPVLSIQPGMTRQQVALELGTPLLKSVFRENRWDYVYEIVRGGKIKQKTSLTVHFNGDVVSSVEGDALEAARQQMQGKEPVQSSLYTPQAASTPAQMQPETVLTPVQQ</sequence>
<dbReference type="GO" id="GO:0051205">
    <property type="term" value="P:protein insertion into membrane"/>
    <property type="evidence" value="ECO:0007669"/>
    <property type="project" value="UniProtKB-UniRule"/>
</dbReference>
<keyword evidence="10" id="KW-1185">Reference proteome</keyword>
<comment type="similarity">
    <text evidence="4">Belongs to the BamE family.</text>
</comment>
<dbReference type="EMBL" id="FXUV01000045">
    <property type="protein sequence ID" value="SMQ13108.1"/>
    <property type="molecule type" value="Genomic_DNA"/>
</dbReference>
<evidence type="ECO:0000313" key="10">
    <source>
        <dbReference type="Proteomes" id="UP000215450"/>
    </source>
</evidence>
<feature type="region of interest" description="Disordered" evidence="5">
    <location>
        <begin position="131"/>
        <end position="163"/>
    </location>
</feature>
<evidence type="ECO:0000256" key="4">
    <source>
        <dbReference type="HAMAP-Rule" id="MF_00925"/>
    </source>
</evidence>
<dbReference type="AlphaFoldDB" id="A0A238HHH5"/>
<dbReference type="GO" id="GO:0030674">
    <property type="term" value="F:protein-macromolecule adaptor activity"/>
    <property type="evidence" value="ECO:0007669"/>
    <property type="project" value="TreeGrafter"/>
</dbReference>
<evidence type="ECO:0000259" key="7">
    <source>
        <dbReference type="Pfam" id="PF04355"/>
    </source>
</evidence>
<dbReference type="InterPro" id="IPR026592">
    <property type="entry name" value="BamE"/>
</dbReference>
<reference evidence="9 10" key="2">
    <citation type="submission" date="2017-06" db="EMBL/GenBank/DDBJ databases">
        <authorList>
            <person name="Kim H.J."/>
            <person name="Triplett B.A."/>
        </authorList>
    </citation>
    <scope>NUCLEOTIDE SEQUENCE [LARGE SCALE GENOMIC DNA]</scope>
    <source>
        <strain evidence="9">Kingella_eburonensis</strain>
    </source>
</reference>
<dbReference type="InterPro" id="IPR037873">
    <property type="entry name" value="BamE-like"/>
</dbReference>
<reference evidence="8" key="1">
    <citation type="submission" date="2017-05" db="EMBL/GenBank/DDBJ databases">
        <authorList>
            <person name="Song R."/>
            <person name="Chenine A.L."/>
            <person name="Ruprecht R.M."/>
        </authorList>
    </citation>
    <scope>NUCLEOTIDE SEQUENCE</scope>
    <source>
        <strain evidence="8">Kingella_eburonensis</strain>
    </source>
</reference>
<evidence type="ECO:0000256" key="5">
    <source>
        <dbReference type="SAM" id="MobiDB-lite"/>
    </source>
</evidence>
<keyword evidence="1 4" id="KW-0732">Signal</keyword>
<keyword evidence="6" id="KW-0812">Transmembrane</keyword>
<dbReference type="STRING" id="1522312.GCA_900177895_01765"/>
<dbReference type="EMBL" id="FXUV02000049">
    <property type="protein sequence ID" value="SNB80447.1"/>
    <property type="molecule type" value="Genomic_DNA"/>
</dbReference>
<evidence type="ECO:0000256" key="2">
    <source>
        <dbReference type="ARBA" id="ARBA00023136"/>
    </source>
</evidence>
<comment type="subunit">
    <text evidence="4">Part of the Bam complex.</text>
</comment>
<comment type="subcellular location">
    <subcellularLocation>
        <location evidence="4">Cell outer membrane</location>
    </subcellularLocation>
</comment>
<dbReference type="GO" id="GO:1990063">
    <property type="term" value="C:Bam protein complex"/>
    <property type="evidence" value="ECO:0007669"/>
    <property type="project" value="TreeGrafter"/>
</dbReference>
<keyword evidence="3 4" id="KW-0998">Cell outer membrane</keyword>
<dbReference type="InterPro" id="IPR007450">
    <property type="entry name" value="BamE_dom"/>
</dbReference>
<keyword evidence="6" id="KW-1133">Transmembrane helix</keyword>
<dbReference type="PANTHER" id="PTHR37482">
    <property type="entry name" value="OUTER MEMBRANE PROTEIN ASSEMBLY FACTOR BAME"/>
    <property type="match status" value="1"/>
</dbReference>
<comment type="function">
    <text evidence="4">Part of the outer membrane protein assembly complex, which is involved in assembly and insertion of beta-barrel proteins into the outer membrane.</text>
</comment>
<evidence type="ECO:0000256" key="3">
    <source>
        <dbReference type="ARBA" id="ARBA00023237"/>
    </source>
</evidence>
<dbReference type="HAMAP" id="MF_00925">
    <property type="entry name" value="OM_assembly_BamE"/>
    <property type="match status" value="1"/>
</dbReference>
<keyword evidence="2 4" id="KW-0472">Membrane</keyword>
<proteinExistence type="inferred from homology"/>
<dbReference type="Gene3D" id="3.30.1450.10">
    <property type="match status" value="1"/>
</dbReference>
<organism evidence="8">
    <name type="scientific">Kingella negevensis</name>
    <dbReference type="NCBI Taxonomy" id="1522312"/>
    <lineage>
        <taxon>Bacteria</taxon>
        <taxon>Pseudomonadati</taxon>
        <taxon>Pseudomonadota</taxon>
        <taxon>Betaproteobacteria</taxon>
        <taxon>Neisseriales</taxon>
        <taxon>Neisseriaceae</taxon>
        <taxon>Kingella</taxon>
    </lineage>
</organism>
<evidence type="ECO:0000313" key="8">
    <source>
        <dbReference type="EMBL" id="SMQ13108.1"/>
    </source>
</evidence>
<protein>
    <recommendedName>
        <fullName evidence="4">Outer membrane protein assembly factor BamE</fullName>
    </recommendedName>
</protein>
<evidence type="ECO:0000313" key="9">
    <source>
        <dbReference type="EMBL" id="SNB80447.1"/>
    </source>
</evidence>
<accession>A0A238HHH5</accession>
<evidence type="ECO:0000256" key="1">
    <source>
        <dbReference type="ARBA" id="ARBA00022729"/>
    </source>
</evidence>
<dbReference type="Proteomes" id="UP000215450">
    <property type="component" value="Unassembled WGS sequence"/>
</dbReference>
<dbReference type="GO" id="GO:0043165">
    <property type="term" value="P:Gram-negative-bacterium-type cell outer membrane assembly"/>
    <property type="evidence" value="ECO:0007669"/>
    <property type="project" value="UniProtKB-UniRule"/>
</dbReference>
<dbReference type="Pfam" id="PF04355">
    <property type="entry name" value="BamE"/>
    <property type="match status" value="1"/>
</dbReference>
<gene>
    <name evidence="8" type="primary">bamE_1</name>
    <name evidence="4" type="synonym">bamE</name>
    <name evidence="9" type="synonym">bamE_2</name>
    <name evidence="8" type="ORF">KEBURONENSIS_01850</name>
    <name evidence="9" type="ORF">KEBURONENSIS_01852</name>
</gene>